<dbReference type="EMBL" id="NIOJ01000052">
    <property type="protein sequence ID" value="PNT96221.1"/>
    <property type="molecule type" value="Genomic_DNA"/>
</dbReference>
<evidence type="ECO:0000256" key="4">
    <source>
        <dbReference type="ARBA" id="ARBA00023136"/>
    </source>
</evidence>
<evidence type="ECO:0000256" key="1">
    <source>
        <dbReference type="ARBA" id="ARBA00004141"/>
    </source>
</evidence>
<keyword evidence="5" id="KW-0802">TPR repeat</keyword>
<evidence type="ECO:0000259" key="7">
    <source>
        <dbReference type="Pfam" id="PF04932"/>
    </source>
</evidence>
<feature type="transmembrane region" description="Helical" evidence="6">
    <location>
        <begin position="160"/>
        <end position="180"/>
    </location>
</feature>
<dbReference type="AlphaFoldDB" id="A0A2K2F936"/>
<feature type="transmembrane region" description="Helical" evidence="6">
    <location>
        <begin position="701"/>
        <end position="721"/>
    </location>
</feature>
<dbReference type="InterPro" id="IPR019734">
    <property type="entry name" value="TPR_rpt"/>
</dbReference>
<keyword evidence="3 6" id="KW-1133">Transmembrane helix</keyword>
<dbReference type="InterPro" id="IPR007016">
    <property type="entry name" value="O-antigen_ligase-rel_domated"/>
</dbReference>
<keyword evidence="4 6" id="KW-0472">Membrane</keyword>
<evidence type="ECO:0000256" key="5">
    <source>
        <dbReference type="PROSITE-ProRule" id="PRU00339"/>
    </source>
</evidence>
<dbReference type="Pfam" id="PF04932">
    <property type="entry name" value="Wzy_C"/>
    <property type="match status" value="1"/>
</dbReference>
<feature type="transmembrane region" description="Helical" evidence="6">
    <location>
        <begin position="192"/>
        <end position="211"/>
    </location>
</feature>
<feature type="transmembrane region" description="Helical" evidence="6">
    <location>
        <begin position="361"/>
        <end position="381"/>
    </location>
</feature>
<feature type="transmembrane region" description="Helical" evidence="6">
    <location>
        <begin position="223"/>
        <end position="243"/>
    </location>
</feature>
<feature type="transmembrane region" description="Helical" evidence="6">
    <location>
        <begin position="647"/>
        <end position="666"/>
    </location>
</feature>
<comment type="subcellular location">
    <subcellularLocation>
        <location evidence="1">Membrane</location>
        <topology evidence="1">Multi-pass membrane protein</topology>
    </subcellularLocation>
</comment>
<dbReference type="InterPro" id="IPR011990">
    <property type="entry name" value="TPR-like_helical_dom_sf"/>
</dbReference>
<feature type="transmembrane region" description="Helical" evidence="6">
    <location>
        <begin position="331"/>
        <end position="349"/>
    </location>
</feature>
<dbReference type="PANTHER" id="PTHR37422:SF23">
    <property type="entry name" value="TEICHURONIC ACID BIOSYNTHESIS PROTEIN TUAE"/>
    <property type="match status" value="1"/>
</dbReference>
<dbReference type="PROSITE" id="PS50005">
    <property type="entry name" value="TPR"/>
    <property type="match status" value="1"/>
</dbReference>
<dbReference type="SUPFAM" id="SSF48452">
    <property type="entry name" value="TPR-like"/>
    <property type="match status" value="1"/>
</dbReference>
<dbReference type="KEGG" id="cthd:CDO33_19915"/>
<evidence type="ECO:0000313" key="9">
    <source>
        <dbReference type="Proteomes" id="UP000236151"/>
    </source>
</evidence>
<feature type="transmembrane region" description="Helical" evidence="6">
    <location>
        <begin position="591"/>
        <end position="610"/>
    </location>
</feature>
<feature type="domain" description="O-antigen ligase-related" evidence="7">
    <location>
        <begin position="529"/>
        <end position="598"/>
    </location>
</feature>
<feature type="transmembrane region" description="Helical" evidence="6">
    <location>
        <begin position="274"/>
        <end position="291"/>
    </location>
</feature>
<comment type="caution">
    <text evidence="8">The sequence shown here is derived from an EMBL/GenBank/DDBJ whole genome shotgun (WGS) entry which is preliminary data.</text>
</comment>
<evidence type="ECO:0000256" key="2">
    <source>
        <dbReference type="ARBA" id="ARBA00022692"/>
    </source>
</evidence>
<feature type="transmembrane region" description="Helical" evidence="6">
    <location>
        <begin position="249"/>
        <end position="267"/>
    </location>
</feature>
<keyword evidence="2 6" id="KW-0812">Transmembrane</keyword>
<dbReference type="Proteomes" id="UP000236151">
    <property type="component" value="Unassembled WGS sequence"/>
</dbReference>
<dbReference type="InterPro" id="IPR051533">
    <property type="entry name" value="WaaL-like"/>
</dbReference>
<organism evidence="8 9">
    <name type="scientific">Clostridium thermosuccinogenes</name>
    <dbReference type="NCBI Taxonomy" id="84032"/>
    <lineage>
        <taxon>Bacteria</taxon>
        <taxon>Bacillati</taxon>
        <taxon>Bacillota</taxon>
        <taxon>Clostridia</taxon>
        <taxon>Eubacteriales</taxon>
        <taxon>Clostridiaceae</taxon>
        <taxon>Clostridium</taxon>
    </lineage>
</organism>
<feature type="repeat" description="TPR" evidence="5">
    <location>
        <begin position="796"/>
        <end position="829"/>
    </location>
</feature>
<feature type="transmembrane region" description="Helical" evidence="6">
    <location>
        <begin position="552"/>
        <end position="571"/>
    </location>
</feature>
<protein>
    <recommendedName>
        <fullName evidence="7">O-antigen ligase-related domain-containing protein</fullName>
    </recommendedName>
</protein>
<evidence type="ECO:0000256" key="3">
    <source>
        <dbReference type="ARBA" id="ARBA00022989"/>
    </source>
</evidence>
<feature type="transmembrane region" description="Helical" evidence="6">
    <location>
        <begin position="52"/>
        <end position="71"/>
    </location>
</feature>
<proteinExistence type="predicted"/>
<dbReference type="Gene3D" id="1.25.40.10">
    <property type="entry name" value="Tetratricopeptide repeat domain"/>
    <property type="match status" value="1"/>
</dbReference>
<name>A0A2K2F936_9CLOT</name>
<feature type="transmembrane region" description="Helical" evidence="6">
    <location>
        <begin position="297"/>
        <end position="319"/>
    </location>
</feature>
<sequence>MFTIHFRVKERHPGMSQRKRESKSNNIKNKNAFSKAYGKIDRISIAAKLKTIIILCLSLILFYPPFLRGLFFDTEQLFTEIFVLSVYLLFWIYKYLLKNRRILTTPIDYAALGFVFVYFLSLFPAIDKYLAISEWLKYCMYFAIFHMVSEIAITYRSKAVLLWTMAATACSVSIIGLDALAGGKFVGVLNSLSSKIGLTQALGLKEMFFMLTAGNRISSTFQYPNALASYNMAVFFITVGLIITSRHFWTRAIGGCAGFVLFVTFFLTSSRGAYLMFPVAGLIFIMTLPKGDRLKGLFYSIIYSLIGAALSFKLLEVVAIGKGNYYSFWKYILLGVLVSSVLTIGMYYIVKFLEKLSWKVYAVLVSILIITAVSGLIYALNTTLPVELSNMDAGSNNLKSVRRSVVLKPGHQYKLTFNVEASMKDEKPYAYYVNVQSLSVNDILFDRATYLGSLSGQATNGINSEEISFKVPEDSKIIRLNFINYHQDTKAVFSDAVIQDASSGKIVKKVPLKYKYIPESLASRLDDIWATKSGIQRLVYYKDGWEIIKDRPILGAGGGAWSLLYFMYQSYLYFSTQAHNYFLQLGVETGIVGLLALLVLILSIVFMYTLELKYTGENTGDKVLQSAAFTSICALFMHSFIDFDFSLAAVFMLAWALLGIYNSRYINTDSSKTKLDSLKNKLYRGLVTLAEKLENIKKVSFSPVIGTILTALILLLPVLFLTAKGYAKDSIIARYENDQVTALKSIKSASLLNPFNVEYKIEWANVIINKGNVTQKELKEAYKLLTEAEKKSKFDVRSHANIGSLYLAIGNIEKGLEHFDFATKLKPLDPSVWETRIDAYSSVINYFINNDALENAYKYMNGVQKILVEAKEANNKNLDPFIFSDLNIFEKIEEYKHISATMDYKQDSNINGSVINSVIDRFIFINYPELDINSDGLPDQWVIGDPTATKVYIEDGMMVVDSTKNGYGYITSRKLNLEAEKSYTIVVEITNPETIEKIEYNLTGVSQENGILEKSGSKFLANITVPSDFEPGNNVLRLWFPEKVIIGDIKIYRD</sequence>
<evidence type="ECO:0000313" key="8">
    <source>
        <dbReference type="EMBL" id="PNT96221.1"/>
    </source>
</evidence>
<dbReference type="GO" id="GO:0016020">
    <property type="term" value="C:membrane"/>
    <property type="evidence" value="ECO:0007669"/>
    <property type="project" value="UniProtKB-SubCell"/>
</dbReference>
<accession>A0A2K2F936</accession>
<dbReference type="PANTHER" id="PTHR37422">
    <property type="entry name" value="TEICHURONIC ACID BIOSYNTHESIS PROTEIN TUAE"/>
    <property type="match status" value="1"/>
</dbReference>
<feature type="transmembrane region" description="Helical" evidence="6">
    <location>
        <begin position="622"/>
        <end position="641"/>
    </location>
</feature>
<reference evidence="8 9" key="1">
    <citation type="submission" date="2017-06" db="EMBL/GenBank/DDBJ databases">
        <title>Investigating the central metabolism of Clostridium thermosuccinogenes.</title>
        <authorList>
            <person name="Koendjbiharie J.G."/>
            <person name="van Kranenburg R."/>
        </authorList>
    </citation>
    <scope>NUCLEOTIDE SEQUENCE [LARGE SCALE GENOMIC DNA]</scope>
    <source>
        <strain evidence="8 9">DSM 5806</strain>
    </source>
</reference>
<gene>
    <name evidence="8" type="ORF">CDQ84_15635</name>
</gene>
<keyword evidence="9" id="KW-1185">Reference proteome</keyword>
<evidence type="ECO:0000256" key="6">
    <source>
        <dbReference type="SAM" id="Phobius"/>
    </source>
</evidence>
<feature type="transmembrane region" description="Helical" evidence="6">
    <location>
        <begin position="109"/>
        <end position="129"/>
    </location>
</feature>
<feature type="transmembrane region" description="Helical" evidence="6">
    <location>
        <begin position="77"/>
        <end position="97"/>
    </location>
</feature>
<feature type="transmembrane region" description="Helical" evidence="6">
    <location>
        <begin position="135"/>
        <end position="153"/>
    </location>
</feature>